<dbReference type="PANTHER" id="PTHR10587">
    <property type="entry name" value="GLYCOSYL TRANSFERASE-RELATED"/>
    <property type="match status" value="1"/>
</dbReference>
<dbReference type="PROSITE" id="PS51677">
    <property type="entry name" value="NODB"/>
    <property type="match status" value="1"/>
</dbReference>
<reference evidence="2" key="2">
    <citation type="submission" date="2020-02" db="EMBL/GenBank/DDBJ databases">
        <title>Flavobacterium profundi sp. nov., isolated from a deep-sea seamount.</title>
        <authorList>
            <person name="Zhang D.-C."/>
        </authorList>
    </citation>
    <scope>NUCLEOTIDE SEQUENCE</scope>
    <source>
        <strain evidence="2">EC11</strain>
    </source>
</reference>
<feature type="domain" description="NodB homology" evidence="1">
    <location>
        <begin position="2"/>
        <end position="270"/>
    </location>
</feature>
<proteinExistence type="predicted"/>
<dbReference type="EMBL" id="VEVQ02000006">
    <property type="protein sequence ID" value="NHN26178.1"/>
    <property type="molecule type" value="Genomic_DNA"/>
</dbReference>
<evidence type="ECO:0000313" key="2">
    <source>
        <dbReference type="EMBL" id="NHN26178.1"/>
    </source>
</evidence>
<dbReference type="RefSeq" id="WP_140962505.1">
    <property type="nucleotide sequence ID" value="NZ_VEVQ02000006.1"/>
</dbReference>
<dbReference type="InterPro" id="IPR002509">
    <property type="entry name" value="NODB_dom"/>
</dbReference>
<dbReference type="Pfam" id="PF01522">
    <property type="entry name" value="Polysacc_deac_1"/>
    <property type="match status" value="1"/>
</dbReference>
<accession>A0ABX0IRM2</accession>
<dbReference type="SUPFAM" id="SSF88713">
    <property type="entry name" value="Glycoside hydrolase/deacetylase"/>
    <property type="match status" value="1"/>
</dbReference>
<keyword evidence="3" id="KW-1185">Reference proteome</keyword>
<dbReference type="InterPro" id="IPR011330">
    <property type="entry name" value="Glyco_hydro/deAcase_b/a-brl"/>
</dbReference>
<evidence type="ECO:0000313" key="3">
    <source>
        <dbReference type="Proteomes" id="UP000817854"/>
    </source>
</evidence>
<name>A0ABX0IRM2_9FLAO</name>
<comment type="caution">
    <text evidence="2">The sequence shown here is derived from an EMBL/GenBank/DDBJ whole genome shotgun (WGS) entry which is preliminary data.</text>
</comment>
<dbReference type="Gene3D" id="3.20.20.370">
    <property type="entry name" value="Glycoside hydrolase/deacetylase"/>
    <property type="match status" value="1"/>
</dbReference>
<dbReference type="InterPro" id="IPR050248">
    <property type="entry name" value="Polysacc_deacetylase_ArnD"/>
</dbReference>
<reference evidence="2" key="1">
    <citation type="submission" date="2019-05" db="EMBL/GenBank/DDBJ databases">
        <authorList>
            <person name="Lianzixin W."/>
        </authorList>
    </citation>
    <scope>NUCLEOTIDE SEQUENCE</scope>
    <source>
        <strain evidence="2">EC11</strain>
    </source>
</reference>
<organism evidence="2 3">
    <name type="scientific">Flavobacterium jejuense</name>
    <dbReference type="NCBI Taxonomy" id="1544455"/>
    <lineage>
        <taxon>Bacteria</taxon>
        <taxon>Pseudomonadati</taxon>
        <taxon>Bacteroidota</taxon>
        <taxon>Flavobacteriia</taxon>
        <taxon>Flavobacteriales</taxon>
        <taxon>Flavobacteriaceae</taxon>
        <taxon>Flavobacterium</taxon>
    </lineage>
</organism>
<dbReference type="Proteomes" id="UP000817854">
    <property type="component" value="Unassembled WGS sequence"/>
</dbReference>
<sequence>MKKIILIWDFDGPIGQINSSYPYNFNFENIEKEIQNVKWLIDYLEQKNIKCCFAITGFSAEIGMYPFNFPDFINKIAEKGHEIASHSWKHEWIPLFKENQINKSLKRSKQALEKAISNKQEVVGFVPPHNRPMTWIRRGAFSLGDIGIWPFFKMGDNQKLIHLLKSNGYKWIRVSYKNIFMKFGLIKKNRTGRVFKQNGFLILENHYTGFDESVISHILSTNYETYTVSAHPFMFSLENKKESKSNFLNFINQLTDSNQNISFVVPSELL</sequence>
<gene>
    <name evidence="2" type="ORF">FIA58_010865</name>
</gene>
<dbReference type="PANTHER" id="PTHR10587:SF137">
    <property type="entry name" value="4-DEOXY-4-FORMAMIDO-L-ARABINOSE-PHOSPHOUNDECAPRENOL DEFORMYLASE ARND-RELATED"/>
    <property type="match status" value="1"/>
</dbReference>
<evidence type="ECO:0000259" key="1">
    <source>
        <dbReference type="PROSITE" id="PS51677"/>
    </source>
</evidence>
<protein>
    <submittedName>
        <fullName evidence="2">Polysaccharide deacetylase family protein</fullName>
    </submittedName>
</protein>